<dbReference type="Proteomes" id="UP000245207">
    <property type="component" value="Unassembled WGS sequence"/>
</dbReference>
<protein>
    <recommendedName>
        <fullName evidence="3">F-box domain-containing protein</fullName>
    </recommendedName>
</protein>
<dbReference type="STRING" id="35608.A0A2U1LFK6"/>
<dbReference type="EMBL" id="PKPP01009648">
    <property type="protein sequence ID" value="PWA47789.1"/>
    <property type="molecule type" value="Genomic_DNA"/>
</dbReference>
<evidence type="ECO:0000313" key="2">
    <source>
        <dbReference type="Proteomes" id="UP000245207"/>
    </source>
</evidence>
<reference evidence="1 2" key="1">
    <citation type="journal article" date="2018" name="Mol. Plant">
        <title>The genome of Artemisia annua provides insight into the evolution of Asteraceae family and artemisinin biosynthesis.</title>
        <authorList>
            <person name="Shen Q."/>
            <person name="Zhang L."/>
            <person name="Liao Z."/>
            <person name="Wang S."/>
            <person name="Yan T."/>
            <person name="Shi P."/>
            <person name="Liu M."/>
            <person name="Fu X."/>
            <person name="Pan Q."/>
            <person name="Wang Y."/>
            <person name="Lv Z."/>
            <person name="Lu X."/>
            <person name="Zhang F."/>
            <person name="Jiang W."/>
            <person name="Ma Y."/>
            <person name="Chen M."/>
            <person name="Hao X."/>
            <person name="Li L."/>
            <person name="Tang Y."/>
            <person name="Lv G."/>
            <person name="Zhou Y."/>
            <person name="Sun X."/>
            <person name="Brodelius P.E."/>
            <person name="Rose J.K.C."/>
            <person name="Tang K."/>
        </authorList>
    </citation>
    <scope>NUCLEOTIDE SEQUENCE [LARGE SCALE GENOMIC DNA]</scope>
    <source>
        <strain evidence="2">cv. Huhao1</strain>
        <tissue evidence="1">Leaf</tissue>
    </source>
</reference>
<organism evidence="1 2">
    <name type="scientific">Artemisia annua</name>
    <name type="common">Sweet wormwood</name>
    <dbReference type="NCBI Taxonomy" id="35608"/>
    <lineage>
        <taxon>Eukaryota</taxon>
        <taxon>Viridiplantae</taxon>
        <taxon>Streptophyta</taxon>
        <taxon>Embryophyta</taxon>
        <taxon>Tracheophyta</taxon>
        <taxon>Spermatophyta</taxon>
        <taxon>Magnoliopsida</taxon>
        <taxon>eudicotyledons</taxon>
        <taxon>Gunneridae</taxon>
        <taxon>Pentapetalae</taxon>
        <taxon>asterids</taxon>
        <taxon>campanulids</taxon>
        <taxon>Asterales</taxon>
        <taxon>Asteraceae</taxon>
        <taxon>Asteroideae</taxon>
        <taxon>Anthemideae</taxon>
        <taxon>Artemisiinae</taxon>
        <taxon>Artemisia</taxon>
    </lineage>
</organism>
<evidence type="ECO:0000313" key="1">
    <source>
        <dbReference type="EMBL" id="PWA47789.1"/>
    </source>
</evidence>
<accession>A0A2U1LFK6</accession>
<gene>
    <name evidence="1" type="ORF">CTI12_AA495630</name>
</gene>
<comment type="caution">
    <text evidence="1">The sequence shown here is derived from an EMBL/GenBank/DDBJ whole genome shotgun (WGS) entry which is preliminary data.</text>
</comment>
<name>A0A2U1LFK6_ARTAN</name>
<dbReference type="AlphaFoldDB" id="A0A2U1LFK6"/>
<proteinExistence type="predicted"/>
<evidence type="ECO:0008006" key="3">
    <source>
        <dbReference type="Google" id="ProtNLM"/>
    </source>
</evidence>
<keyword evidence="2" id="KW-1185">Reference proteome</keyword>
<sequence>MSYKSYAIISFDLVTHRFQMIDIPDQLLRQLPLPFKVSSLGDNLVMSGNIEGDDLFFSVWVLQVIGGTISSFTQLLNVPSPTELRLIGFDENIDPFIEVPNEDEGAANLVLYKVATGNF</sequence>